<dbReference type="GeneID" id="95580430"/>
<organism evidence="3 4">
    <name type="scientific">Vagococcus carniphilus</name>
    <dbReference type="NCBI Taxonomy" id="218144"/>
    <lineage>
        <taxon>Bacteria</taxon>
        <taxon>Bacillati</taxon>
        <taxon>Bacillota</taxon>
        <taxon>Bacilli</taxon>
        <taxon>Lactobacillales</taxon>
        <taxon>Enterococcaceae</taxon>
        <taxon>Vagococcus</taxon>
    </lineage>
</organism>
<evidence type="ECO:0000259" key="2">
    <source>
        <dbReference type="Pfam" id="PF16571"/>
    </source>
</evidence>
<proteinExistence type="predicted"/>
<dbReference type="InterPro" id="IPR032330">
    <property type="entry name" value="EF-G-binding_C"/>
</dbReference>
<evidence type="ECO:0008006" key="5">
    <source>
        <dbReference type="Google" id="ProtNLM"/>
    </source>
</evidence>
<dbReference type="EMBL" id="NGKB01000002">
    <property type="protein sequence ID" value="RSU16473.1"/>
    <property type="molecule type" value="Genomic_DNA"/>
</dbReference>
<dbReference type="CDD" id="cd16342">
    <property type="entry name" value="FusC_FusB"/>
    <property type="match status" value="1"/>
</dbReference>
<keyword evidence="4" id="KW-1185">Reference proteome</keyword>
<evidence type="ECO:0000313" key="4">
    <source>
        <dbReference type="Proteomes" id="UP000288028"/>
    </source>
</evidence>
<dbReference type="Pfam" id="PF07299">
    <property type="entry name" value="EF-G-binding_N"/>
    <property type="match status" value="1"/>
</dbReference>
<evidence type="ECO:0000313" key="3">
    <source>
        <dbReference type="EMBL" id="RSU16473.1"/>
    </source>
</evidence>
<accession>A0A430B868</accession>
<dbReference type="InterPro" id="IPR038344">
    <property type="entry name" value="EF-G_N_sf"/>
</dbReference>
<dbReference type="RefSeq" id="WP_126791700.1">
    <property type="nucleotide sequence ID" value="NZ_CP060720.1"/>
</dbReference>
<dbReference type="Pfam" id="PF16571">
    <property type="entry name" value="FBP_C"/>
    <property type="match status" value="1"/>
</dbReference>
<gene>
    <name evidence="3" type="ORF">CBF28_02790</name>
</gene>
<dbReference type="Gene3D" id="1.20.1280.250">
    <property type="match status" value="1"/>
</dbReference>
<dbReference type="OrthoDB" id="1891078at2"/>
<evidence type="ECO:0000259" key="1">
    <source>
        <dbReference type="Pfam" id="PF07299"/>
    </source>
</evidence>
<dbReference type="Proteomes" id="UP000288028">
    <property type="component" value="Unassembled WGS sequence"/>
</dbReference>
<protein>
    <recommendedName>
        <fullName evidence="5">Elongation factor G-binding protein</fullName>
    </recommendedName>
</protein>
<reference evidence="3 4" key="1">
    <citation type="submission" date="2017-05" db="EMBL/GenBank/DDBJ databases">
        <title>Vagococcus spp. assemblies.</title>
        <authorList>
            <person name="Gulvik C.A."/>
        </authorList>
    </citation>
    <scope>NUCLEOTIDE SEQUENCE [LARGE SCALE GENOMIC DNA]</scope>
    <source>
        <strain evidence="3 4">SS1714</strain>
    </source>
</reference>
<sequence>MLQPYEFNQIENQVLHLINVYKTVSDKNTLSANEMLVSETIRPLLGEEKYNEFESKIFDITLTKAKAEPIFRELKQQVIPFKLVTDKQIQKTFKKVKKIKYPIRDHYDFHDVTYFAWDDIGTQRKYITFYLDDKLVGLYGVMSTDVIKNVCSICHKVDNVAMFLTTTKSAGDGTYTKKGNYICKDSHKCNEQIENLDYLHDFYLTVSK</sequence>
<name>A0A430B868_9ENTE</name>
<feature type="domain" description="Elongation factor G-binding protein C-terminal treble-clef zinc-finger" evidence="2">
    <location>
        <begin position="95"/>
        <end position="195"/>
    </location>
</feature>
<comment type="caution">
    <text evidence="3">The sequence shown here is derived from an EMBL/GenBank/DDBJ whole genome shotgun (WGS) entry which is preliminary data.</text>
</comment>
<dbReference type="InterPro" id="IPR010841">
    <property type="entry name" value="EF-G-binding_N"/>
</dbReference>
<dbReference type="AlphaFoldDB" id="A0A430B868"/>
<feature type="domain" description="Elongation factor G-binding protein N-terminal" evidence="1">
    <location>
        <begin position="1"/>
        <end position="82"/>
    </location>
</feature>